<dbReference type="VEuPathDB" id="VectorBase:GAUT043039"/>
<protein>
    <recommendedName>
        <fullName evidence="3">Cadherin domain-containing protein</fullName>
    </recommendedName>
</protein>
<keyword evidence="2" id="KW-1185">Reference proteome</keyword>
<dbReference type="STRING" id="7395.A0A1A9VNZ5"/>
<evidence type="ECO:0008006" key="3">
    <source>
        <dbReference type="Google" id="ProtNLM"/>
    </source>
</evidence>
<dbReference type="AlphaFoldDB" id="A0A1A9VNZ5"/>
<evidence type="ECO:0000313" key="1">
    <source>
        <dbReference type="EnsemblMetazoa" id="GAUT043039-PA"/>
    </source>
</evidence>
<proteinExistence type="predicted"/>
<evidence type="ECO:0000313" key="2">
    <source>
        <dbReference type="Proteomes" id="UP000078200"/>
    </source>
</evidence>
<name>A0A1A9VNZ5_GLOAU</name>
<reference evidence="1" key="1">
    <citation type="submission" date="2020-05" db="UniProtKB">
        <authorList>
            <consortium name="EnsemblMetazoa"/>
        </authorList>
    </citation>
    <scope>IDENTIFICATION</scope>
    <source>
        <strain evidence="1">TTRI</strain>
    </source>
</reference>
<dbReference type="EnsemblMetazoa" id="GAUT043039-RA">
    <property type="protein sequence ID" value="GAUT043039-PA"/>
    <property type="gene ID" value="GAUT043039"/>
</dbReference>
<accession>A0A1A9VNZ5</accession>
<sequence length="160" mass="18807">RFHKACKWEEPYFLDANTEGVTFVSNSTSPGIQMLHVREELPIPYKLVEINYKESFGTPTLGAFDIGDNSLLGAQLISEKQRWFIIVEKRQDFENLKQQIYFFQIFIKDSKEISEQSIFITLKNIFDNQPLISYKPSPCRAEVNYEKILTLERQLVRETF</sequence>
<dbReference type="Proteomes" id="UP000078200">
    <property type="component" value="Unassembled WGS sequence"/>
</dbReference>
<organism evidence="1 2">
    <name type="scientific">Glossina austeni</name>
    <name type="common">Savannah tsetse fly</name>
    <dbReference type="NCBI Taxonomy" id="7395"/>
    <lineage>
        <taxon>Eukaryota</taxon>
        <taxon>Metazoa</taxon>
        <taxon>Ecdysozoa</taxon>
        <taxon>Arthropoda</taxon>
        <taxon>Hexapoda</taxon>
        <taxon>Insecta</taxon>
        <taxon>Pterygota</taxon>
        <taxon>Neoptera</taxon>
        <taxon>Endopterygota</taxon>
        <taxon>Diptera</taxon>
        <taxon>Brachycera</taxon>
        <taxon>Muscomorpha</taxon>
        <taxon>Hippoboscoidea</taxon>
        <taxon>Glossinidae</taxon>
        <taxon>Glossina</taxon>
    </lineage>
</organism>